<dbReference type="EMBL" id="JBFTWV010000002">
    <property type="protein sequence ID" value="KAL2800889.1"/>
    <property type="molecule type" value="Genomic_DNA"/>
</dbReference>
<organism evidence="3 4">
    <name type="scientific">Aspergillus keveii</name>
    <dbReference type="NCBI Taxonomy" id="714993"/>
    <lineage>
        <taxon>Eukaryota</taxon>
        <taxon>Fungi</taxon>
        <taxon>Dikarya</taxon>
        <taxon>Ascomycota</taxon>
        <taxon>Pezizomycotina</taxon>
        <taxon>Eurotiomycetes</taxon>
        <taxon>Eurotiomycetidae</taxon>
        <taxon>Eurotiales</taxon>
        <taxon>Aspergillaceae</taxon>
        <taxon>Aspergillus</taxon>
        <taxon>Aspergillus subgen. Nidulantes</taxon>
    </lineage>
</organism>
<evidence type="ECO:0000313" key="3">
    <source>
        <dbReference type="EMBL" id="KAL2800889.1"/>
    </source>
</evidence>
<name>A0ABR4GP93_9EURO</name>
<feature type="region of interest" description="Disordered" evidence="1">
    <location>
        <begin position="398"/>
        <end position="426"/>
    </location>
</feature>
<evidence type="ECO:0000313" key="4">
    <source>
        <dbReference type="Proteomes" id="UP001610563"/>
    </source>
</evidence>
<sequence length="426" mass="46943">MSSLHPDICDMNDLDINTEEVAPERVERYLTPERQYACLYWAQHLSKARLDDCDYQHIRGFLDDYSYPWIEALAWMQKLSDAITSTNTLELLTYPEGYDGLPAELEDMKQFLCHNITCGGAEPITIYAQDDLQFYSDCDTLNGGIGFSSILTGDITLDSTMLIGGTLSIEDTRIPSFTAPDLANASDIRITNNRNLDNLNFPDLRSVYGDLSVSDNQKLEKLHFPGLIIISHDVNLTRGFTDINFSDRLLDIDGDLTASSTNDLDCRPLDALGDDSIIQGSYSCIANSGLSSSSPSPTLTSRSNLAYPTIPSDDTSRNLNIGRSVGIGVGTGLPCLAALIVAALWFRRRRQRKRAARASEKGKQRASEADDTNINGLESQAPLEVEYTDRYAHEMGIDTGVSELPPDKSALAAELDSMGAVSERRR</sequence>
<protein>
    <recommendedName>
        <fullName evidence="5">Receptor L-domain domain-containing protein</fullName>
    </recommendedName>
</protein>
<dbReference type="Proteomes" id="UP001610563">
    <property type="component" value="Unassembled WGS sequence"/>
</dbReference>
<feature type="region of interest" description="Disordered" evidence="1">
    <location>
        <begin position="289"/>
        <end position="313"/>
    </location>
</feature>
<evidence type="ECO:0000256" key="2">
    <source>
        <dbReference type="SAM" id="Phobius"/>
    </source>
</evidence>
<accession>A0ABR4GP93</accession>
<comment type="caution">
    <text evidence="3">The sequence shown here is derived from an EMBL/GenBank/DDBJ whole genome shotgun (WGS) entry which is preliminary data.</text>
</comment>
<feature type="compositionally biased region" description="Basic and acidic residues" evidence="1">
    <location>
        <begin position="357"/>
        <end position="368"/>
    </location>
</feature>
<keyword evidence="2" id="KW-0812">Transmembrane</keyword>
<evidence type="ECO:0000256" key="1">
    <source>
        <dbReference type="SAM" id="MobiDB-lite"/>
    </source>
</evidence>
<feature type="compositionally biased region" description="Low complexity" evidence="1">
    <location>
        <begin position="289"/>
        <end position="303"/>
    </location>
</feature>
<proteinExistence type="predicted"/>
<evidence type="ECO:0008006" key="5">
    <source>
        <dbReference type="Google" id="ProtNLM"/>
    </source>
</evidence>
<reference evidence="3 4" key="1">
    <citation type="submission" date="2024-07" db="EMBL/GenBank/DDBJ databases">
        <title>Section-level genome sequencing and comparative genomics of Aspergillus sections Usti and Cavernicolus.</title>
        <authorList>
            <consortium name="Lawrence Berkeley National Laboratory"/>
            <person name="Nybo J.L."/>
            <person name="Vesth T.C."/>
            <person name="Theobald S."/>
            <person name="Frisvad J.C."/>
            <person name="Larsen T.O."/>
            <person name="Kjaerboelling I."/>
            <person name="Rothschild-Mancinelli K."/>
            <person name="Lyhne E.K."/>
            <person name="Kogle M.E."/>
            <person name="Barry K."/>
            <person name="Clum A."/>
            <person name="Na H."/>
            <person name="Ledsgaard L."/>
            <person name="Lin J."/>
            <person name="Lipzen A."/>
            <person name="Kuo A."/>
            <person name="Riley R."/>
            <person name="Mondo S."/>
            <person name="Labutti K."/>
            <person name="Haridas S."/>
            <person name="Pangalinan J."/>
            <person name="Salamov A.A."/>
            <person name="Simmons B.A."/>
            <person name="Magnuson J.K."/>
            <person name="Chen J."/>
            <person name="Drula E."/>
            <person name="Henrissat B."/>
            <person name="Wiebenga A."/>
            <person name="Lubbers R.J."/>
            <person name="Gomes A.C."/>
            <person name="Makela M.R."/>
            <person name="Stajich J."/>
            <person name="Grigoriev I.V."/>
            <person name="Mortensen U.H."/>
            <person name="De Vries R.P."/>
            <person name="Baker S.E."/>
            <person name="Andersen M.R."/>
        </authorList>
    </citation>
    <scope>NUCLEOTIDE SEQUENCE [LARGE SCALE GENOMIC DNA]</scope>
    <source>
        <strain evidence="3 4">CBS 209.92</strain>
    </source>
</reference>
<dbReference type="SUPFAM" id="SSF52058">
    <property type="entry name" value="L domain-like"/>
    <property type="match status" value="1"/>
</dbReference>
<feature type="transmembrane region" description="Helical" evidence="2">
    <location>
        <begin position="325"/>
        <end position="346"/>
    </location>
</feature>
<keyword evidence="2" id="KW-0472">Membrane</keyword>
<keyword evidence="2" id="KW-1133">Transmembrane helix</keyword>
<feature type="region of interest" description="Disordered" evidence="1">
    <location>
        <begin position="355"/>
        <end position="382"/>
    </location>
</feature>
<keyword evidence="4" id="KW-1185">Reference proteome</keyword>
<gene>
    <name evidence="3" type="ORF">BJX66DRAFT_331829</name>
</gene>